<sequence length="270" mass="31029">MVDSTHNKVDDSSDTCMRQKLRLLSYNIQTGISTSHYSHYLTRSWKQLLPNSERMRNLSSIARIISEYDVIGLQEVDAGSLRSGFINQTEYIADKAQFAYWYHQTNRRLGKLAQHSNGVVSRFRPLTVDDHKLPGPIRGRGAMFAYFGRPENPLVVVILHLALGRKTRLRQLGYVADIIRKYEHVIVMGDMNCTSNSMEVKMLVNNANLTEPKHDLLTFPSWRPDRNIDHILVSPTLDVSSVSVLDFTYSDHLPIAMEVVLPEHFRLERY</sequence>
<organism evidence="2">
    <name type="scientific">hydrothermal vent metagenome</name>
    <dbReference type="NCBI Taxonomy" id="652676"/>
    <lineage>
        <taxon>unclassified sequences</taxon>
        <taxon>metagenomes</taxon>
        <taxon>ecological metagenomes</taxon>
    </lineage>
</organism>
<dbReference type="SUPFAM" id="SSF56219">
    <property type="entry name" value="DNase I-like"/>
    <property type="match status" value="1"/>
</dbReference>
<dbReference type="AlphaFoldDB" id="A0A3B0ZMH8"/>
<dbReference type="PANTHER" id="PTHR14859:SF15">
    <property type="entry name" value="ENDONUCLEASE_EXONUCLEASE_PHOSPHATASE DOMAIN-CONTAINING PROTEIN"/>
    <property type="match status" value="1"/>
</dbReference>
<protein>
    <submittedName>
        <fullName evidence="2">Endonuclease/exonuclease/phosphatase family protein</fullName>
    </submittedName>
</protein>
<dbReference type="Pfam" id="PF03372">
    <property type="entry name" value="Exo_endo_phos"/>
    <property type="match status" value="1"/>
</dbReference>
<dbReference type="Gene3D" id="3.60.10.10">
    <property type="entry name" value="Endonuclease/exonuclease/phosphatase"/>
    <property type="match status" value="1"/>
</dbReference>
<keyword evidence="2" id="KW-0269">Exonuclease</keyword>
<feature type="domain" description="Endonuclease/exonuclease/phosphatase" evidence="1">
    <location>
        <begin position="24"/>
        <end position="252"/>
    </location>
</feature>
<reference evidence="2" key="1">
    <citation type="submission" date="2018-06" db="EMBL/GenBank/DDBJ databases">
        <authorList>
            <person name="Zhirakovskaya E."/>
        </authorList>
    </citation>
    <scope>NUCLEOTIDE SEQUENCE</scope>
</reference>
<dbReference type="EMBL" id="UOFL01000226">
    <property type="protein sequence ID" value="VAW81806.1"/>
    <property type="molecule type" value="Genomic_DNA"/>
</dbReference>
<dbReference type="GO" id="GO:0004519">
    <property type="term" value="F:endonuclease activity"/>
    <property type="evidence" value="ECO:0007669"/>
    <property type="project" value="UniProtKB-KW"/>
</dbReference>
<name>A0A3B0ZMH8_9ZZZZ</name>
<evidence type="ECO:0000313" key="2">
    <source>
        <dbReference type="EMBL" id="VAW81806.1"/>
    </source>
</evidence>
<keyword evidence="2" id="KW-0378">Hydrolase</keyword>
<dbReference type="PANTHER" id="PTHR14859">
    <property type="entry name" value="CALCOFLUOR WHITE HYPERSENSITIVE PROTEIN PRECURSOR"/>
    <property type="match status" value="1"/>
</dbReference>
<dbReference type="GO" id="GO:0006506">
    <property type="term" value="P:GPI anchor biosynthetic process"/>
    <property type="evidence" value="ECO:0007669"/>
    <property type="project" value="TreeGrafter"/>
</dbReference>
<keyword evidence="2" id="KW-0255">Endonuclease</keyword>
<gene>
    <name evidence="2" type="ORF">MNBD_GAMMA12-3199</name>
</gene>
<dbReference type="InterPro" id="IPR051916">
    <property type="entry name" value="GPI-anchor_lipid_remodeler"/>
</dbReference>
<accession>A0A3B0ZMH8</accession>
<dbReference type="GO" id="GO:0004527">
    <property type="term" value="F:exonuclease activity"/>
    <property type="evidence" value="ECO:0007669"/>
    <property type="project" value="UniProtKB-KW"/>
</dbReference>
<dbReference type="InterPro" id="IPR005135">
    <property type="entry name" value="Endo/exonuclease/phosphatase"/>
</dbReference>
<keyword evidence="2" id="KW-0540">Nuclease</keyword>
<proteinExistence type="predicted"/>
<dbReference type="GO" id="GO:0016020">
    <property type="term" value="C:membrane"/>
    <property type="evidence" value="ECO:0007669"/>
    <property type="project" value="GOC"/>
</dbReference>
<dbReference type="InterPro" id="IPR036691">
    <property type="entry name" value="Endo/exonu/phosph_ase_sf"/>
</dbReference>
<evidence type="ECO:0000259" key="1">
    <source>
        <dbReference type="Pfam" id="PF03372"/>
    </source>
</evidence>